<accession>A0AA35G8C2</accession>
<name>A0AA35G8C2_9FIRM</name>
<evidence type="ECO:0000256" key="7">
    <source>
        <dbReference type="ARBA" id="ARBA00023204"/>
    </source>
</evidence>
<keyword evidence="1" id="KW-0547">Nucleotide-binding</keyword>
<dbReference type="GO" id="GO:0003677">
    <property type="term" value="F:DNA binding"/>
    <property type="evidence" value="ECO:0007669"/>
    <property type="project" value="UniProtKB-KW"/>
</dbReference>
<feature type="domain" description="PD-(D/E)XK endonuclease-like" evidence="8">
    <location>
        <begin position="10"/>
        <end position="234"/>
    </location>
</feature>
<keyword evidence="7" id="KW-0234">DNA repair</keyword>
<proteinExistence type="predicted"/>
<keyword evidence="10" id="KW-1185">Reference proteome</keyword>
<sequence>MPALPADLLLSQSALADFAECPLRFRYRYLDGVRLPEATAPEVRTRVERGRAFHLLAHRHFAGLEPVVPPGVPHAAELAEWVRALHRFCSPRPDRTYLPEFELGLRAPDLPLAARYDLLVLEPDGRRTIYDWKTSPLPPSGRLAASLQTRVYRLVLALAGPPYAPAAPEDIRMVYWYPGDPDQPAVLSYSAELLAEDAAVVGELVRRLRDTPAAAMAATDDDSVCRHCTYRPLCFGAAREEVAEEEEASEILATFSWDDLPEVNP</sequence>
<evidence type="ECO:0000256" key="6">
    <source>
        <dbReference type="ARBA" id="ARBA00023125"/>
    </source>
</evidence>
<dbReference type="KEGG" id="cmic:caldi_02090"/>
<dbReference type="GO" id="GO:0005524">
    <property type="term" value="F:ATP binding"/>
    <property type="evidence" value="ECO:0007669"/>
    <property type="project" value="UniProtKB-KW"/>
</dbReference>
<dbReference type="GO" id="GO:0016787">
    <property type="term" value="F:hydrolase activity"/>
    <property type="evidence" value="ECO:0007669"/>
    <property type="project" value="UniProtKB-KW"/>
</dbReference>
<dbReference type="Gene3D" id="3.90.320.10">
    <property type="match status" value="1"/>
</dbReference>
<dbReference type="AlphaFoldDB" id="A0AA35G8C2"/>
<evidence type="ECO:0000256" key="2">
    <source>
        <dbReference type="ARBA" id="ARBA00022763"/>
    </source>
</evidence>
<dbReference type="GO" id="GO:0004386">
    <property type="term" value="F:helicase activity"/>
    <property type="evidence" value="ECO:0007669"/>
    <property type="project" value="UniProtKB-KW"/>
</dbReference>
<evidence type="ECO:0000256" key="5">
    <source>
        <dbReference type="ARBA" id="ARBA00022840"/>
    </source>
</evidence>
<organism evidence="9 10">
    <name type="scientific">Caldinitratiruptor microaerophilus</name>
    <dbReference type="NCBI Taxonomy" id="671077"/>
    <lineage>
        <taxon>Bacteria</taxon>
        <taxon>Bacillati</taxon>
        <taxon>Bacillota</taxon>
        <taxon>Clostridia</taxon>
        <taxon>Eubacteriales</taxon>
        <taxon>Symbiobacteriaceae</taxon>
        <taxon>Caldinitratiruptor</taxon>
    </lineage>
</organism>
<dbReference type="InterPro" id="IPR038726">
    <property type="entry name" value="PDDEXK_AddAB-type"/>
</dbReference>
<dbReference type="InterPro" id="IPR011604">
    <property type="entry name" value="PDDEXK-like_dom_sf"/>
</dbReference>
<dbReference type="EMBL" id="AP025628">
    <property type="protein sequence ID" value="BDG59119.1"/>
    <property type="molecule type" value="Genomic_DNA"/>
</dbReference>
<evidence type="ECO:0000259" key="8">
    <source>
        <dbReference type="Pfam" id="PF12705"/>
    </source>
</evidence>
<dbReference type="GO" id="GO:0006281">
    <property type="term" value="P:DNA repair"/>
    <property type="evidence" value="ECO:0007669"/>
    <property type="project" value="UniProtKB-KW"/>
</dbReference>
<protein>
    <recommendedName>
        <fullName evidence="8">PD-(D/E)XK endonuclease-like domain-containing protein</fullName>
    </recommendedName>
</protein>
<dbReference type="RefSeq" id="WP_264843234.1">
    <property type="nucleotide sequence ID" value="NZ_AP025628.1"/>
</dbReference>
<gene>
    <name evidence="9" type="ORF">caldi_02090</name>
</gene>
<dbReference type="Proteomes" id="UP001163687">
    <property type="component" value="Chromosome"/>
</dbReference>
<keyword evidence="5" id="KW-0067">ATP-binding</keyword>
<evidence type="ECO:0000313" key="10">
    <source>
        <dbReference type="Proteomes" id="UP001163687"/>
    </source>
</evidence>
<evidence type="ECO:0000256" key="1">
    <source>
        <dbReference type="ARBA" id="ARBA00022741"/>
    </source>
</evidence>
<evidence type="ECO:0000313" key="9">
    <source>
        <dbReference type="EMBL" id="BDG59119.1"/>
    </source>
</evidence>
<reference evidence="9" key="1">
    <citation type="submission" date="2022-03" db="EMBL/GenBank/DDBJ databases">
        <title>Complete genome sequence of Caldinitratiruptor microaerophilus.</title>
        <authorList>
            <person name="Mukaiyama R."/>
            <person name="Nishiyama T."/>
            <person name="Ueda K."/>
        </authorList>
    </citation>
    <scope>NUCLEOTIDE SEQUENCE</scope>
    <source>
        <strain evidence="9">JCM 16183</strain>
    </source>
</reference>
<dbReference type="Pfam" id="PF12705">
    <property type="entry name" value="PDDEXK_1"/>
    <property type="match status" value="1"/>
</dbReference>
<keyword evidence="2" id="KW-0227">DNA damage</keyword>
<keyword evidence="3" id="KW-0378">Hydrolase</keyword>
<evidence type="ECO:0000256" key="3">
    <source>
        <dbReference type="ARBA" id="ARBA00022801"/>
    </source>
</evidence>
<keyword evidence="6" id="KW-0238">DNA-binding</keyword>
<evidence type="ECO:0000256" key="4">
    <source>
        <dbReference type="ARBA" id="ARBA00022806"/>
    </source>
</evidence>
<keyword evidence="4" id="KW-0347">Helicase</keyword>